<dbReference type="InterPro" id="IPR053930">
    <property type="entry name" value="RapZ-like_N"/>
</dbReference>
<dbReference type="AlphaFoldDB" id="A0A6A8MAX7"/>
<dbReference type="HAMAP" id="MF_00636">
    <property type="entry name" value="RapZ_like"/>
    <property type="match status" value="1"/>
</dbReference>
<reference evidence="7" key="1">
    <citation type="submission" date="2019-09" db="EMBL/GenBank/DDBJ databases">
        <title>In-depth cultivation of the pig gut microbiome towards novel bacterial diversity and tailored functional studies.</title>
        <authorList>
            <person name="Wylensek D."/>
            <person name="Hitch T.C.A."/>
            <person name="Clavel T."/>
        </authorList>
    </citation>
    <scope>NUCLEOTIDE SEQUENCE</scope>
    <source>
        <strain evidence="7">RF-744-FAT-WT-3</strain>
    </source>
</reference>
<dbReference type="PIRSF" id="PIRSF005052">
    <property type="entry name" value="P-loopkin"/>
    <property type="match status" value="1"/>
</dbReference>
<dbReference type="Pfam" id="PF03668">
    <property type="entry name" value="RapZ-like_N"/>
    <property type="match status" value="1"/>
</dbReference>
<proteinExistence type="inferred from homology"/>
<feature type="binding site" evidence="4">
    <location>
        <begin position="59"/>
        <end position="62"/>
    </location>
    <ligand>
        <name>GTP</name>
        <dbReference type="ChEBI" id="CHEBI:37565"/>
    </ligand>
</feature>
<dbReference type="Gene3D" id="3.40.50.300">
    <property type="entry name" value="P-loop containing nucleotide triphosphate hydrolases"/>
    <property type="match status" value="1"/>
</dbReference>
<feature type="binding site" evidence="4">
    <location>
        <begin position="8"/>
        <end position="15"/>
    </location>
    <ligand>
        <name>ATP</name>
        <dbReference type="ChEBI" id="CHEBI:30616"/>
    </ligand>
</feature>
<sequence>MKVIIISGMSGAGKTKAADWFEDQGYYCIDNMPPALVGNFLELTAAGKTGIEKAAFVADVRGKDFFKDLVTCIDNLRSMEGVDSKVLFLEASTDSLVHRYNETRRQHPLSGGKATREVIEKERHELEPIRRKADYVIDTTKKKVSEFNIEMNRIFLGDESGSKFNINVTSFGYKYGLPSETDVTFDMRFIPNPFYVNSLRALTGNNRKVSSYVMKFDITKNFIDQCDKMINSLIPGFINEGKYHLNIAFGCTGGHHRSVAVANAMAEIFKNEGYIVTLNHRDLDFVRKGAKK</sequence>
<keyword evidence="2 4" id="KW-0067">ATP-binding</keyword>
<evidence type="ECO:0000259" key="5">
    <source>
        <dbReference type="Pfam" id="PF03668"/>
    </source>
</evidence>
<evidence type="ECO:0000256" key="4">
    <source>
        <dbReference type="HAMAP-Rule" id="MF_00636"/>
    </source>
</evidence>
<feature type="domain" description="RapZ C-terminal" evidence="6">
    <location>
        <begin position="165"/>
        <end position="283"/>
    </location>
</feature>
<keyword evidence="3 4" id="KW-0342">GTP-binding</keyword>
<gene>
    <name evidence="7" type="primary">rapZ</name>
    <name evidence="7" type="ORF">FYJ66_02730</name>
</gene>
<dbReference type="InterPro" id="IPR053931">
    <property type="entry name" value="RapZ_C"/>
</dbReference>
<dbReference type="RefSeq" id="WP_154571982.1">
    <property type="nucleotide sequence ID" value="NZ_VUNB01000002.1"/>
</dbReference>
<dbReference type="GO" id="GO:0005525">
    <property type="term" value="F:GTP binding"/>
    <property type="evidence" value="ECO:0007669"/>
    <property type="project" value="UniProtKB-UniRule"/>
</dbReference>
<dbReference type="SUPFAM" id="SSF52540">
    <property type="entry name" value="P-loop containing nucleoside triphosphate hydrolases"/>
    <property type="match status" value="1"/>
</dbReference>
<keyword evidence="1 4" id="KW-0547">Nucleotide-binding</keyword>
<protein>
    <submittedName>
        <fullName evidence="7">RNase adapter RapZ</fullName>
    </submittedName>
</protein>
<evidence type="ECO:0000256" key="1">
    <source>
        <dbReference type="ARBA" id="ARBA00022741"/>
    </source>
</evidence>
<evidence type="ECO:0000256" key="2">
    <source>
        <dbReference type="ARBA" id="ARBA00022840"/>
    </source>
</evidence>
<evidence type="ECO:0000256" key="3">
    <source>
        <dbReference type="ARBA" id="ARBA00023134"/>
    </source>
</evidence>
<dbReference type="EMBL" id="VUNB01000002">
    <property type="protein sequence ID" value="MST68507.1"/>
    <property type="molecule type" value="Genomic_DNA"/>
</dbReference>
<dbReference type="GO" id="GO:0005524">
    <property type="term" value="F:ATP binding"/>
    <property type="evidence" value="ECO:0007669"/>
    <property type="project" value="UniProtKB-UniRule"/>
</dbReference>
<dbReference type="NCBIfam" id="NF003828">
    <property type="entry name" value="PRK05416.1"/>
    <property type="match status" value="1"/>
</dbReference>
<feature type="domain" description="RapZ-like N-terminal" evidence="5">
    <location>
        <begin position="1"/>
        <end position="158"/>
    </location>
</feature>
<dbReference type="InterPro" id="IPR005337">
    <property type="entry name" value="RapZ-like"/>
</dbReference>
<comment type="caution">
    <text evidence="7">The sequence shown here is derived from an EMBL/GenBank/DDBJ whole genome shotgun (WGS) entry which is preliminary data.</text>
</comment>
<accession>A0A6A8MAX7</accession>
<dbReference type="PANTHER" id="PTHR30448:SF0">
    <property type="entry name" value="RNASE ADAPTER PROTEIN RAPZ"/>
    <property type="match status" value="1"/>
</dbReference>
<evidence type="ECO:0000259" key="6">
    <source>
        <dbReference type="Pfam" id="PF22740"/>
    </source>
</evidence>
<organism evidence="7">
    <name type="scientific">Baileyella intestinalis</name>
    <dbReference type="NCBI Taxonomy" id="2606709"/>
    <lineage>
        <taxon>Bacteria</taxon>
        <taxon>Bacillati</taxon>
        <taxon>Bacillota</taxon>
        <taxon>Clostridia</taxon>
        <taxon>Peptostreptococcales</taxon>
        <taxon>Anaerovoracaceae</taxon>
        <taxon>Baileyella</taxon>
    </lineage>
</organism>
<dbReference type="Pfam" id="PF22740">
    <property type="entry name" value="PapZ_C"/>
    <property type="match status" value="1"/>
</dbReference>
<evidence type="ECO:0000313" key="7">
    <source>
        <dbReference type="EMBL" id="MST68507.1"/>
    </source>
</evidence>
<dbReference type="InterPro" id="IPR027417">
    <property type="entry name" value="P-loop_NTPase"/>
</dbReference>
<name>A0A6A8MAX7_9FIRM</name>
<dbReference type="PANTHER" id="PTHR30448">
    <property type="entry name" value="RNASE ADAPTER PROTEIN RAPZ"/>
    <property type="match status" value="1"/>
</dbReference>